<dbReference type="Pfam" id="PF15879">
    <property type="entry name" value="MWFE"/>
    <property type="match status" value="1"/>
</dbReference>
<keyword evidence="3" id="KW-1185">Reference proteome</keyword>
<protein>
    <submittedName>
        <fullName evidence="2">Uncharacterized protein</fullName>
    </submittedName>
</protein>
<comment type="caution">
    <text evidence="2">The sequence shown here is derived from an EMBL/GenBank/DDBJ whole genome shotgun (WGS) entry which is preliminary data.</text>
</comment>
<keyword evidence="1" id="KW-0812">Transmembrane</keyword>
<organism evidence="2 3">
    <name type="scientific">Porphyridium purpureum</name>
    <name type="common">Red alga</name>
    <name type="synonym">Porphyridium cruentum</name>
    <dbReference type="NCBI Taxonomy" id="35688"/>
    <lineage>
        <taxon>Eukaryota</taxon>
        <taxon>Rhodophyta</taxon>
        <taxon>Bangiophyceae</taxon>
        <taxon>Porphyridiales</taxon>
        <taxon>Porphyridiaceae</taxon>
        <taxon>Porphyridium</taxon>
    </lineage>
</organism>
<keyword evidence="1" id="KW-1133">Transmembrane helix</keyword>
<feature type="transmembrane region" description="Helical" evidence="1">
    <location>
        <begin position="6"/>
        <end position="27"/>
    </location>
</feature>
<gene>
    <name evidence="2" type="ORF">FVE85_2153</name>
</gene>
<evidence type="ECO:0000256" key="1">
    <source>
        <dbReference type="SAM" id="Phobius"/>
    </source>
</evidence>
<dbReference type="EMBL" id="VRMN01000003">
    <property type="protein sequence ID" value="KAA8495998.1"/>
    <property type="molecule type" value="Genomic_DNA"/>
</dbReference>
<accession>A0A5J4YXZ7</accession>
<dbReference type="AlphaFoldDB" id="A0A5J4YXZ7"/>
<evidence type="ECO:0000313" key="3">
    <source>
        <dbReference type="Proteomes" id="UP000324585"/>
    </source>
</evidence>
<keyword evidence="1" id="KW-0472">Membrane</keyword>
<proteinExistence type="predicted"/>
<dbReference type="InterPro" id="IPR017384">
    <property type="entry name" value="NADH_Ub_cplx-1_asu_su-1"/>
</dbReference>
<sequence length="70" mass="7835">MGWLQATIPMGIVVVALGTVPILQYQLTMAFFGKPRKVGKDQFTRNLHARDNRLWEADIADQEAAKHAKA</sequence>
<dbReference type="Proteomes" id="UP000324585">
    <property type="component" value="Unassembled WGS sequence"/>
</dbReference>
<name>A0A5J4YXZ7_PORPP</name>
<reference evidence="3" key="1">
    <citation type="journal article" date="2019" name="Nat. Commun.">
        <title>Expansion of phycobilisome linker gene families in mesophilic red algae.</title>
        <authorList>
            <person name="Lee J."/>
            <person name="Kim D."/>
            <person name="Bhattacharya D."/>
            <person name="Yoon H.S."/>
        </authorList>
    </citation>
    <scope>NUCLEOTIDE SEQUENCE [LARGE SCALE GENOMIC DNA]</scope>
    <source>
        <strain evidence="3">CCMP 1328</strain>
    </source>
</reference>
<evidence type="ECO:0000313" key="2">
    <source>
        <dbReference type="EMBL" id="KAA8495998.1"/>
    </source>
</evidence>